<feature type="transmembrane region" description="Helical" evidence="1">
    <location>
        <begin position="465"/>
        <end position="484"/>
    </location>
</feature>
<keyword evidence="4" id="KW-1185">Reference proteome</keyword>
<reference evidence="3" key="1">
    <citation type="journal article" date="2014" name="Int. J. Syst. Evol. Microbiol.">
        <title>Complete genome sequence of Corynebacterium casei LMG S-19264T (=DSM 44701T), isolated from a smear-ripened cheese.</title>
        <authorList>
            <consortium name="US DOE Joint Genome Institute (JGI-PGF)"/>
            <person name="Walter F."/>
            <person name="Albersmeier A."/>
            <person name="Kalinowski J."/>
            <person name="Ruckert C."/>
        </authorList>
    </citation>
    <scope>NUCLEOTIDE SEQUENCE</scope>
    <source>
        <strain evidence="3">VKM Ac-1401</strain>
    </source>
</reference>
<evidence type="ECO:0000313" key="3">
    <source>
        <dbReference type="EMBL" id="GLJ74983.1"/>
    </source>
</evidence>
<comment type="caution">
    <text evidence="3">The sequence shown here is derived from an EMBL/GenBank/DDBJ whole genome shotgun (WGS) entry which is preliminary data.</text>
</comment>
<dbReference type="AlphaFoldDB" id="A0A9W6LY99"/>
<dbReference type="Proteomes" id="UP001142372">
    <property type="component" value="Unassembled WGS sequence"/>
</dbReference>
<evidence type="ECO:0000256" key="2">
    <source>
        <dbReference type="SAM" id="SignalP"/>
    </source>
</evidence>
<evidence type="ECO:0000313" key="4">
    <source>
        <dbReference type="Proteomes" id="UP001142372"/>
    </source>
</evidence>
<accession>A0A9W6LY99</accession>
<keyword evidence="2" id="KW-0732">Signal</keyword>
<evidence type="ECO:0008006" key="5">
    <source>
        <dbReference type="Google" id="ProtNLM"/>
    </source>
</evidence>
<feature type="chain" id="PRO_5040931770" description="Peptidase" evidence="2">
    <location>
        <begin position="28"/>
        <end position="500"/>
    </location>
</feature>
<evidence type="ECO:0000256" key="1">
    <source>
        <dbReference type="SAM" id="Phobius"/>
    </source>
</evidence>
<reference evidence="3" key="2">
    <citation type="submission" date="2023-01" db="EMBL/GenBank/DDBJ databases">
        <authorList>
            <person name="Sun Q."/>
            <person name="Evtushenko L."/>
        </authorList>
    </citation>
    <scope>NUCLEOTIDE SEQUENCE</scope>
    <source>
        <strain evidence="3">VKM Ac-1401</strain>
    </source>
</reference>
<feature type="signal peptide" evidence="2">
    <location>
        <begin position="1"/>
        <end position="27"/>
    </location>
</feature>
<organism evidence="3 4">
    <name type="scientific">Leifsonia poae</name>
    <dbReference type="NCBI Taxonomy" id="110933"/>
    <lineage>
        <taxon>Bacteria</taxon>
        <taxon>Bacillati</taxon>
        <taxon>Actinomycetota</taxon>
        <taxon>Actinomycetes</taxon>
        <taxon>Micrococcales</taxon>
        <taxon>Microbacteriaceae</taxon>
        <taxon>Leifsonia</taxon>
    </lineage>
</organism>
<dbReference type="RefSeq" id="WP_271175657.1">
    <property type="nucleotide sequence ID" value="NZ_BAAAJO010000001.1"/>
</dbReference>
<sequence>MTHRLTSAATTFALLALLVFLSVVAPAARADALTANGHGPGYFSSDGWWLGTYTLDDGSQGFCLNAGRESPVGFGADVVEGETLGWFTPEKSAQLAYISRSWAGTSDRTTAAAGQLATWMIAGLNGKTPESYAARAGADAAKVLARAKSMITETQRQASRAVRATTTVELADAAAGRARVELVVDRLTGTEMIAPRTHSATVELVGAVFDDGTTSATVSNGVDLSITPTGTEQTVSVTAAAAFGELPYGDRLRVAVPRGDAQSLLIAVPATAKASAEAEVTGVSPLPFQPVVRTVTSAAEATPGAAVSDHLTVEVEQGDGLLPTWGVWSSDDGMQPVGAIVESTLLGPFPEEIEPAPTAPDGAPVVCTVELAISGPGEYDTEPCTVSEPGNYVWVERIEPERTPADQGGSRLRAWQSTFGVASEITQVVAPAAPVAPEAPEVPAPAPAPAVAALAATGTDVPVPVVAAAAASVIGGSAALVVALKTRRRSAHRAGKRRSA</sequence>
<keyword evidence="1" id="KW-0812">Transmembrane</keyword>
<gene>
    <name evidence="3" type="ORF">GCM10017584_05560</name>
</gene>
<proteinExistence type="predicted"/>
<name>A0A9W6LY99_9MICO</name>
<keyword evidence="1" id="KW-1133">Transmembrane helix</keyword>
<protein>
    <recommendedName>
        <fullName evidence="5">Peptidase</fullName>
    </recommendedName>
</protein>
<dbReference type="EMBL" id="BSEN01000001">
    <property type="protein sequence ID" value="GLJ74983.1"/>
    <property type="molecule type" value="Genomic_DNA"/>
</dbReference>
<keyword evidence="1" id="KW-0472">Membrane</keyword>